<comment type="caution">
    <text evidence="3">The sequence shown here is derived from an EMBL/GenBank/DDBJ whole genome shotgun (WGS) entry which is preliminary data.</text>
</comment>
<dbReference type="Proteomes" id="UP000547510">
    <property type="component" value="Unassembled WGS sequence"/>
</dbReference>
<dbReference type="Gene3D" id="3.30.70.1060">
    <property type="entry name" value="Dimeric alpha+beta barrel"/>
    <property type="match status" value="1"/>
</dbReference>
<dbReference type="AlphaFoldDB" id="A0A841CS86"/>
<accession>A0A841CS86</accession>
<feature type="domain" description="YCII-related" evidence="2">
    <location>
        <begin position="1"/>
        <end position="105"/>
    </location>
</feature>
<dbReference type="SUPFAM" id="SSF54909">
    <property type="entry name" value="Dimeric alpha+beta barrel"/>
    <property type="match status" value="1"/>
</dbReference>
<dbReference type="InterPro" id="IPR011008">
    <property type="entry name" value="Dimeric_a/b-barrel"/>
</dbReference>
<name>A0A841CS86_9PSEU</name>
<comment type="similarity">
    <text evidence="1">Belongs to the YciI family.</text>
</comment>
<protein>
    <recommendedName>
        <fullName evidence="2">YCII-related domain-containing protein</fullName>
    </recommendedName>
</protein>
<dbReference type="EMBL" id="JACHJN010000014">
    <property type="protein sequence ID" value="MBB5960120.1"/>
    <property type="molecule type" value="Genomic_DNA"/>
</dbReference>
<evidence type="ECO:0000256" key="1">
    <source>
        <dbReference type="ARBA" id="ARBA00007689"/>
    </source>
</evidence>
<organism evidence="3 4">
    <name type="scientific">Saccharothrix tamanrassetensis</name>
    <dbReference type="NCBI Taxonomy" id="1051531"/>
    <lineage>
        <taxon>Bacteria</taxon>
        <taxon>Bacillati</taxon>
        <taxon>Actinomycetota</taxon>
        <taxon>Actinomycetes</taxon>
        <taxon>Pseudonocardiales</taxon>
        <taxon>Pseudonocardiaceae</taxon>
        <taxon>Saccharothrix</taxon>
    </lineage>
</organism>
<evidence type="ECO:0000313" key="4">
    <source>
        <dbReference type="Proteomes" id="UP000547510"/>
    </source>
</evidence>
<reference evidence="3 4" key="1">
    <citation type="submission" date="2020-08" db="EMBL/GenBank/DDBJ databases">
        <title>Genomic Encyclopedia of Type Strains, Phase III (KMG-III): the genomes of soil and plant-associated and newly described type strains.</title>
        <authorList>
            <person name="Whitman W."/>
        </authorList>
    </citation>
    <scope>NUCLEOTIDE SEQUENCE [LARGE SCALE GENOMIC DNA]</scope>
    <source>
        <strain evidence="3 4">CECT 8640</strain>
    </source>
</reference>
<proteinExistence type="inferred from homology"/>
<keyword evidence="4" id="KW-1185">Reference proteome</keyword>
<evidence type="ECO:0000313" key="3">
    <source>
        <dbReference type="EMBL" id="MBB5960120.1"/>
    </source>
</evidence>
<dbReference type="Pfam" id="PF03795">
    <property type="entry name" value="YCII"/>
    <property type="match status" value="1"/>
</dbReference>
<dbReference type="RefSeq" id="WP_184697974.1">
    <property type="nucleotide sequence ID" value="NZ_JACHJN010000014.1"/>
</dbReference>
<sequence>MKYMLLICADPSLDATEGNPTIEQWLDEVEGKRLDGSQLRSRSDATTVRTRGDDVLLSDGPFAETKEHIVGYDVIECADLDEAVLIASRHPVARYGAVEVRPFVEV</sequence>
<dbReference type="InterPro" id="IPR005545">
    <property type="entry name" value="YCII"/>
</dbReference>
<dbReference type="PANTHER" id="PTHR35174">
    <property type="entry name" value="BLL7171 PROTEIN-RELATED"/>
    <property type="match status" value="1"/>
</dbReference>
<evidence type="ECO:0000259" key="2">
    <source>
        <dbReference type="Pfam" id="PF03795"/>
    </source>
</evidence>
<dbReference type="PANTHER" id="PTHR35174:SF3">
    <property type="entry name" value="BLL7171 PROTEIN"/>
    <property type="match status" value="1"/>
</dbReference>
<gene>
    <name evidence="3" type="ORF">FHS29_006743</name>
</gene>